<accession>A0ABQ9C7W0</accession>
<feature type="region of interest" description="Disordered" evidence="1">
    <location>
        <begin position="69"/>
        <end position="104"/>
    </location>
</feature>
<gene>
    <name evidence="2" type="ORF">OIU77_023636</name>
</gene>
<proteinExistence type="predicted"/>
<organism evidence="2 3">
    <name type="scientific">Salix suchowensis</name>
    <dbReference type="NCBI Taxonomy" id="1278906"/>
    <lineage>
        <taxon>Eukaryota</taxon>
        <taxon>Viridiplantae</taxon>
        <taxon>Streptophyta</taxon>
        <taxon>Embryophyta</taxon>
        <taxon>Tracheophyta</taxon>
        <taxon>Spermatophyta</taxon>
        <taxon>Magnoliopsida</taxon>
        <taxon>eudicotyledons</taxon>
        <taxon>Gunneridae</taxon>
        <taxon>Pentapetalae</taxon>
        <taxon>rosids</taxon>
        <taxon>fabids</taxon>
        <taxon>Malpighiales</taxon>
        <taxon>Salicaceae</taxon>
        <taxon>Saliceae</taxon>
        <taxon>Salix</taxon>
    </lineage>
</organism>
<keyword evidence="3" id="KW-1185">Reference proteome</keyword>
<reference evidence="2" key="1">
    <citation type="submission" date="2022-10" db="EMBL/GenBank/DDBJ databases">
        <authorList>
            <person name="Hyden B.L."/>
            <person name="Feng K."/>
            <person name="Yates T."/>
            <person name="Jawdy S."/>
            <person name="Smart L.B."/>
            <person name="Muchero W."/>
        </authorList>
    </citation>
    <scope>NUCLEOTIDE SEQUENCE</scope>
    <source>
        <tissue evidence="2">Shoot tip</tissue>
    </source>
</reference>
<comment type="caution">
    <text evidence="2">The sequence shown here is derived from an EMBL/GenBank/DDBJ whole genome shotgun (WGS) entry which is preliminary data.</text>
</comment>
<evidence type="ECO:0000313" key="2">
    <source>
        <dbReference type="EMBL" id="KAJ6394467.1"/>
    </source>
</evidence>
<name>A0ABQ9C7W0_9ROSI</name>
<dbReference type="Proteomes" id="UP001141253">
    <property type="component" value="Chromosome 1"/>
</dbReference>
<sequence length="104" mass="11697">MDPGMTYTMISATNSRKLIGDVNSPCETNPTCFFAVCSVQPATFSGNISHRTQQNFKKKRQLKVYSDFMHDPSGNGRSQQLPEQIMNPATPADTFSREFSRTDR</sequence>
<feature type="compositionally biased region" description="Basic and acidic residues" evidence="1">
    <location>
        <begin position="95"/>
        <end position="104"/>
    </location>
</feature>
<evidence type="ECO:0000256" key="1">
    <source>
        <dbReference type="SAM" id="MobiDB-lite"/>
    </source>
</evidence>
<protein>
    <submittedName>
        <fullName evidence="2">Uncharacterized protein</fullName>
    </submittedName>
</protein>
<dbReference type="EMBL" id="JAPFFI010000005">
    <property type="protein sequence ID" value="KAJ6394467.1"/>
    <property type="molecule type" value="Genomic_DNA"/>
</dbReference>
<reference evidence="2" key="2">
    <citation type="journal article" date="2023" name="Int. J. Mol. Sci.">
        <title>De Novo Assembly and Annotation of 11 Diverse Shrub Willow (Salix) Genomes Reveals Novel Gene Organization in Sex-Linked Regions.</title>
        <authorList>
            <person name="Hyden B."/>
            <person name="Feng K."/>
            <person name="Yates T.B."/>
            <person name="Jawdy S."/>
            <person name="Cereghino C."/>
            <person name="Smart L.B."/>
            <person name="Muchero W."/>
        </authorList>
    </citation>
    <scope>NUCLEOTIDE SEQUENCE</scope>
    <source>
        <tissue evidence="2">Shoot tip</tissue>
    </source>
</reference>
<evidence type="ECO:0000313" key="3">
    <source>
        <dbReference type="Proteomes" id="UP001141253"/>
    </source>
</evidence>